<proteinExistence type="predicted"/>
<dbReference type="RefSeq" id="WP_307426608.1">
    <property type="nucleotide sequence ID" value="NZ_JAUSVK010000001.1"/>
</dbReference>
<reference evidence="7 8" key="1">
    <citation type="submission" date="2023-07" db="EMBL/GenBank/DDBJ databases">
        <title>Genomic Encyclopedia of Type Strains, Phase IV (KMG-IV): sequencing the most valuable type-strain genomes for metagenomic binning, comparative biology and taxonomic classification.</title>
        <authorList>
            <person name="Goeker M."/>
        </authorList>
    </citation>
    <scope>NUCLEOTIDE SEQUENCE [LARGE SCALE GENOMIC DNA]</scope>
    <source>
        <strain evidence="7 8">DSM 5896</strain>
    </source>
</reference>
<feature type="transmembrane region" description="Helical" evidence="5">
    <location>
        <begin position="412"/>
        <end position="432"/>
    </location>
</feature>
<keyword evidence="4 5" id="KW-0472">Membrane</keyword>
<dbReference type="PROSITE" id="PS50850">
    <property type="entry name" value="MFS"/>
    <property type="match status" value="1"/>
</dbReference>
<dbReference type="EMBL" id="JAUSVK010000001">
    <property type="protein sequence ID" value="MDQ0392551.1"/>
    <property type="molecule type" value="Genomic_DNA"/>
</dbReference>
<keyword evidence="8" id="KW-1185">Reference proteome</keyword>
<evidence type="ECO:0000313" key="8">
    <source>
        <dbReference type="Proteomes" id="UP001237448"/>
    </source>
</evidence>
<feature type="transmembrane region" description="Helical" evidence="5">
    <location>
        <begin position="21"/>
        <end position="43"/>
    </location>
</feature>
<dbReference type="Proteomes" id="UP001237448">
    <property type="component" value="Unassembled WGS sequence"/>
</dbReference>
<feature type="domain" description="Major facilitator superfamily (MFS) profile" evidence="6">
    <location>
        <begin position="21"/>
        <end position="483"/>
    </location>
</feature>
<feature type="transmembrane region" description="Helical" evidence="5">
    <location>
        <begin position="270"/>
        <end position="294"/>
    </location>
</feature>
<keyword evidence="3 5" id="KW-1133">Transmembrane helix</keyword>
<dbReference type="CDD" id="cd17502">
    <property type="entry name" value="MFS_Azr1_MDR_like"/>
    <property type="match status" value="1"/>
</dbReference>
<dbReference type="InterPro" id="IPR011701">
    <property type="entry name" value="MFS"/>
</dbReference>
<evidence type="ECO:0000256" key="5">
    <source>
        <dbReference type="SAM" id="Phobius"/>
    </source>
</evidence>
<protein>
    <submittedName>
        <fullName evidence="7">EmrB/QacA subfamily drug resistance transporter</fullName>
    </submittedName>
</protein>
<dbReference type="Gene3D" id="1.20.1250.20">
    <property type="entry name" value="MFS general substrate transporter like domains"/>
    <property type="match status" value="1"/>
</dbReference>
<name>A0ABU0FDQ0_9HYPH</name>
<dbReference type="InterPro" id="IPR036259">
    <property type="entry name" value="MFS_trans_sf"/>
</dbReference>
<dbReference type="Pfam" id="PF07690">
    <property type="entry name" value="MFS_1"/>
    <property type="match status" value="1"/>
</dbReference>
<dbReference type="PANTHER" id="PTHR23501:SF197">
    <property type="entry name" value="COMD"/>
    <property type="match status" value="1"/>
</dbReference>
<evidence type="ECO:0000256" key="4">
    <source>
        <dbReference type="ARBA" id="ARBA00023136"/>
    </source>
</evidence>
<dbReference type="InterPro" id="IPR020846">
    <property type="entry name" value="MFS_dom"/>
</dbReference>
<evidence type="ECO:0000313" key="7">
    <source>
        <dbReference type="EMBL" id="MDQ0392551.1"/>
    </source>
</evidence>
<feature type="transmembrane region" description="Helical" evidence="5">
    <location>
        <begin position="174"/>
        <end position="194"/>
    </location>
</feature>
<evidence type="ECO:0000256" key="2">
    <source>
        <dbReference type="ARBA" id="ARBA00022692"/>
    </source>
</evidence>
<feature type="transmembrane region" description="Helical" evidence="5">
    <location>
        <begin position="55"/>
        <end position="75"/>
    </location>
</feature>
<dbReference type="Gene3D" id="1.20.1720.10">
    <property type="entry name" value="Multidrug resistance protein D"/>
    <property type="match status" value="1"/>
</dbReference>
<feature type="transmembrane region" description="Helical" evidence="5">
    <location>
        <begin position="371"/>
        <end position="391"/>
    </location>
</feature>
<keyword evidence="2 5" id="KW-0812">Transmembrane</keyword>
<feature type="transmembrane region" description="Helical" evidence="5">
    <location>
        <begin position="119"/>
        <end position="137"/>
    </location>
</feature>
<dbReference type="PANTHER" id="PTHR23501">
    <property type="entry name" value="MAJOR FACILITATOR SUPERFAMILY"/>
    <property type="match status" value="1"/>
</dbReference>
<feature type="transmembrane region" description="Helical" evidence="5">
    <location>
        <begin position="206"/>
        <end position="227"/>
    </location>
</feature>
<evidence type="ECO:0000256" key="3">
    <source>
        <dbReference type="ARBA" id="ARBA00022989"/>
    </source>
</evidence>
<organism evidence="7 8">
    <name type="scientific">Labrys monachus</name>
    <dbReference type="NCBI Taxonomy" id="217067"/>
    <lineage>
        <taxon>Bacteria</taxon>
        <taxon>Pseudomonadati</taxon>
        <taxon>Pseudomonadota</taxon>
        <taxon>Alphaproteobacteria</taxon>
        <taxon>Hyphomicrobiales</taxon>
        <taxon>Xanthobacteraceae</taxon>
        <taxon>Labrys</taxon>
    </lineage>
</organism>
<evidence type="ECO:0000256" key="1">
    <source>
        <dbReference type="ARBA" id="ARBA00004141"/>
    </source>
</evidence>
<feature type="transmembrane region" description="Helical" evidence="5">
    <location>
        <begin position="314"/>
        <end position="333"/>
    </location>
</feature>
<feature type="transmembrane region" description="Helical" evidence="5">
    <location>
        <begin position="87"/>
        <end position="113"/>
    </location>
</feature>
<comment type="caution">
    <text evidence="7">The sequence shown here is derived from an EMBL/GenBank/DDBJ whole genome shotgun (WGS) entry which is preliminary data.</text>
</comment>
<feature type="transmembrane region" description="Helical" evidence="5">
    <location>
        <begin position="457"/>
        <end position="477"/>
    </location>
</feature>
<gene>
    <name evidence="7" type="ORF">J3R73_002343</name>
</gene>
<feature type="transmembrane region" description="Helical" evidence="5">
    <location>
        <begin position="345"/>
        <end position="365"/>
    </location>
</feature>
<evidence type="ECO:0000259" key="6">
    <source>
        <dbReference type="PROSITE" id="PS50850"/>
    </source>
</evidence>
<feature type="transmembrane region" description="Helical" evidence="5">
    <location>
        <begin position="144"/>
        <end position="162"/>
    </location>
</feature>
<comment type="subcellular location">
    <subcellularLocation>
        <location evidence="1">Membrane</location>
        <topology evidence="1">Multi-pass membrane protein</topology>
    </subcellularLocation>
</comment>
<accession>A0ABU0FDQ0</accession>
<sequence>MTPPESAPGKAPLSPHEVRSIIVGVLVAMLLAALDQTIVATAMPTIGRELGDFANLPWIVTTYLLTSTAVTPLYGKMSDIAGRRVTLLVAIAIFVIGSAACALAPSMLVLILARAVQGLGGGGLISLAQTIIADIVSPRDRPRYQGYIAGVFVTSSIAGPILGGFMAEKLHWSAIFWINLPLGLLAFAMTNSLLKKLPRHERPHRLDFLGAFLMILATVALLLALSLGGPRYAWTSAPILGLIGFSILFWIAFVVRLMKAPEPLIPAEVLANPVVSMGTAAACFGMGVFIGLTIYTPIYLQGVYGLTASQSGLALIPLMVGTVAGATFSGRLMARMIHYKRTPTIGLSVAAITLATVAAVPQGLPLVVFEILLAAASTGIGTLLPVTTVAIQNAVMPHQMGTATGAMNFFRSLGGAIIVAGFGAIVMGSVPADKAATVTMDTLAPVLAAGGFDIGMVFRWVFISATAGILVTLYSLVMMEERPLRTRIGAAPVALE</sequence>
<dbReference type="SUPFAM" id="SSF103473">
    <property type="entry name" value="MFS general substrate transporter"/>
    <property type="match status" value="1"/>
</dbReference>
<feature type="transmembrane region" description="Helical" evidence="5">
    <location>
        <begin position="239"/>
        <end position="258"/>
    </location>
</feature>